<evidence type="ECO:0000313" key="3">
    <source>
        <dbReference type="Proteomes" id="UP000286931"/>
    </source>
</evidence>
<feature type="compositionally biased region" description="Low complexity" evidence="1">
    <location>
        <begin position="38"/>
        <end position="55"/>
    </location>
</feature>
<sequence length="97" mass="10747">MDNERRSDLERQPDGEARPDTGQRPDAERGDDHPRPPAAAGTAADPDADQAARAARWGHLPERVASADLVEEKPADPPNDPDFGRDPDRDWLLRYTP</sequence>
<comment type="caution">
    <text evidence="2">The sequence shown here is derived from an EMBL/GenBank/DDBJ whole genome shotgun (WGS) entry which is preliminary data.</text>
</comment>
<evidence type="ECO:0000313" key="2">
    <source>
        <dbReference type="EMBL" id="GCD98481.1"/>
    </source>
</evidence>
<organism evidence="2 3">
    <name type="scientific">Embleya hyalina</name>
    <dbReference type="NCBI Taxonomy" id="516124"/>
    <lineage>
        <taxon>Bacteria</taxon>
        <taxon>Bacillati</taxon>
        <taxon>Actinomycetota</taxon>
        <taxon>Actinomycetes</taxon>
        <taxon>Kitasatosporales</taxon>
        <taxon>Streptomycetaceae</taxon>
        <taxon>Embleya</taxon>
    </lineage>
</organism>
<keyword evidence="3" id="KW-1185">Reference proteome</keyword>
<evidence type="ECO:0000256" key="1">
    <source>
        <dbReference type="SAM" id="MobiDB-lite"/>
    </source>
</evidence>
<dbReference type="Proteomes" id="UP000286931">
    <property type="component" value="Unassembled WGS sequence"/>
</dbReference>
<reference evidence="2 3" key="1">
    <citation type="submission" date="2018-12" db="EMBL/GenBank/DDBJ databases">
        <title>Draft genome sequence of Embleya hyalina NBRC 13850T.</title>
        <authorList>
            <person name="Komaki H."/>
            <person name="Hosoyama A."/>
            <person name="Kimura A."/>
            <person name="Ichikawa N."/>
            <person name="Tamura T."/>
        </authorList>
    </citation>
    <scope>NUCLEOTIDE SEQUENCE [LARGE SCALE GENOMIC DNA]</scope>
    <source>
        <strain evidence="2 3">NBRC 13850</strain>
    </source>
</reference>
<dbReference type="OrthoDB" id="3638127at2"/>
<feature type="region of interest" description="Disordered" evidence="1">
    <location>
        <begin position="1"/>
        <end position="97"/>
    </location>
</feature>
<accession>A0A401YV84</accession>
<dbReference type="RefSeq" id="WP_126640388.1">
    <property type="nucleotide sequence ID" value="NZ_BIFH01000028.1"/>
</dbReference>
<gene>
    <name evidence="2" type="ORF">EHYA_06188</name>
</gene>
<dbReference type="AlphaFoldDB" id="A0A401YV84"/>
<feature type="compositionally biased region" description="Basic and acidic residues" evidence="1">
    <location>
        <begin position="82"/>
        <end position="97"/>
    </location>
</feature>
<name>A0A401YV84_9ACTN</name>
<dbReference type="EMBL" id="BIFH01000028">
    <property type="protein sequence ID" value="GCD98481.1"/>
    <property type="molecule type" value="Genomic_DNA"/>
</dbReference>
<proteinExistence type="predicted"/>
<feature type="compositionally biased region" description="Basic and acidic residues" evidence="1">
    <location>
        <begin position="1"/>
        <end position="35"/>
    </location>
</feature>
<protein>
    <submittedName>
        <fullName evidence="2">Uncharacterized protein</fullName>
    </submittedName>
</protein>